<dbReference type="InterPro" id="IPR000835">
    <property type="entry name" value="HTH_MarR-typ"/>
</dbReference>
<reference evidence="5 6" key="1">
    <citation type="journal article" date="2019" name="Int. J. Syst. Evol. Microbiol.">
        <title>The Global Catalogue of Microorganisms (GCM) 10K type strain sequencing project: providing services to taxonomists for standard genome sequencing and annotation.</title>
        <authorList>
            <consortium name="The Broad Institute Genomics Platform"/>
            <consortium name="The Broad Institute Genome Sequencing Center for Infectious Disease"/>
            <person name="Wu L."/>
            <person name="Ma J."/>
        </authorList>
    </citation>
    <scope>NUCLEOTIDE SEQUENCE [LARGE SCALE GENOMIC DNA]</scope>
    <source>
        <strain evidence="5 6">JCM 14545</strain>
    </source>
</reference>
<dbReference type="Pfam" id="PF12802">
    <property type="entry name" value="MarR_2"/>
    <property type="match status" value="1"/>
</dbReference>
<gene>
    <name evidence="5" type="ORF">GCM10009754_80390</name>
</gene>
<evidence type="ECO:0000313" key="6">
    <source>
        <dbReference type="Proteomes" id="UP001501116"/>
    </source>
</evidence>
<dbReference type="PANTHER" id="PTHR33164">
    <property type="entry name" value="TRANSCRIPTIONAL REGULATOR, MARR FAMILY"/>
    <property type="match status" value="1"/>
</dbReference>
<organism evidence="5 6">
    <name type="scientific">Amycolatopsis minnesotensis</name>
    <dbReference type="NCBI Taxonomy" id="337894"/>
    <lineage>
        <taxon>Bacteria</taxon>
        <taxon>Bacillati</taxon>
        <taxon>Actinomycetota</taxon>
        <taxon>Actinomycetes</taxon>
        <taxon>Pseudonocardiales</taxon>
        <taxon>Pseudonocardiaceae</taxon>
        <taxon>Amycolatopsis</taxon>
    </lineage>
</organism>
<dbReference type="PRINTS" id="PR00598">
    <property type="entry name" value="HTHMARR"/>
</dbReference>
<proteinExistence type="predicted"/>
<dbReference type="InterPro" id="IPR036388">
    <property type="entry name" value="WH-like_DNA-bd_sf"/>
</dbReference>
<accession>A0ABN2SQY6</accession>
<dbReference type="Proteomes" id="UP001501116">
    <property type="component" value="Unassembled WGS sequence"/>
</dbReference>
<dbReference type="PANTHER" id="PTHR33164:SF64">
    <property type="entry name" value="TRANSCRIPTIONAL REGULATOR SLYA"/>
    <property type="match status" value="1"/>
</dbReference>
<evidence type="ECO:0000256" key="2">
    <source>
        <dbReference type="ARBA" id="ARBA00023125"/>
    </source>
</evidence>
<keyword evidence="2" id="KW-0238">DNA-binding</keyword>
<name>A0ABN2SQY6_9PSEU</name>
<dbReference type="SUPFAM" id="SSF46785">
    <property type="entry name" value="Winged helix' DNA-binding domain"/>
    <property type="match status" value="1"/>
</dbReference>
<dbReference type="PROSITE" id="PS50995">
    <property type="entry name" value="HTH_MARR_2"/>
    <property type="match status" value="1"/>
</dbReference>
<dbReference type="EMBL" id="BAAANN010000054">
    <property type="protein sequence ID" value="GAA1990066.1"/>
    <property type="molecule type" value="Genomic_DNA"/>
</dbReference>
<keyword evidence="6" id="KW-1185">Reference proteome</keyword>
<dbReference type="InterPro" id="IPR039422">
    <property type="entry name" value="MarR/SlyA-like"/>
</dbReference>
<evidence type="ECO:0000256" key="3">
    <source>
        <dbReference type="ARBA" id="ARBA00023163"/>
    </source>
</evidence>
<evidence type="ECO:0000313" key="5">
    <source>
        <dbReference type="EMBL" id="GAA1990066.1"/>
    </source>
</evidence>
<comment type="caution">
    <text evidence="5">The sequence shown here is derived from an EMBL/GenBank/DDBJ whole genome shotgun (WGS) entry which is preliminary data.</text>
</comment>
<protein>
    <submittedName>
        <fullName evidence="5">MarR family transcriptional regulator</fullName>
    </submittedName>
</protein>
<dbReference type="SMART" id="SM00347">
    <property type="entry name" value="HTH_MARR"/>
    <property type="match status" value="1"/>
</dbReference>
<dbReference type="Gene3D" id="1.10.10.10">
    <property type="entry name" value="Winged helix-like DNA-binding domain superfamily/Winged helix DNA-binding domain"/>
    <property type="match status" value="1"/>
</dbReference>
<evidence type="ECO:0000259" key="4">
    <source>
        <dbReference type="PROSITE" id="PS50995"/>
    </source>
</evidence>
<dbReference type="RefSeq" id="WP_344430914.1">
    <property type="nucleotide sequence ID" value="NZ_BAAANN010000054.1"/>
</dbReference>
<evidence type="ECO:0000256" key="1">
    <source>
        <dbReference type="ARBA" id="ARBA00023015"/>
    </source>
</evidence>
<keyword evidence="3" id="KW-0804">Transcription</keyword>
<sequence length="164" mass="17723">MANRPRGDAPPAGAAFLLPQLGAHAADRFAERIAPLGLAPRHVGLLRWISHNSATTQRDVATAFGVRPSRIVVLLDELEELGLVRREVDPADRRNRAVRLTTQGRRALTRVGQAFLTHQNDLLSALTSSEQATLATLLARVAEQQGLSAGVHPAYRDDHASGHP</sequence>
<dbReference type="InterPro" id="IPR036390">
    <property type="entry name" value="WH_DNA-bd_sf"/>
</dbReference>
<keyword evidence="1" id="KW-0805">Transcription regulation</keyword>
<feature type="domain" description="HTH marR-type" evidence="4">
    <location>
        <begin position="1"/>
        <end position="143"/>
    </location>
</feature>